<dbReference type="EMBL" id="JALKFT010000060">
    <property type="protein sequence ID" value="MCK9879028.1"/>
    <property type="molecule type" value="Genomic_DNA"/>
</dbReference>
<proteinExistence type="predicted"/>
<dbReference type="InterPro" id="IPR026820">
    <property type="entry name" value="VioB/RebD_dom"/>
</dbReference>
<keyword evidence="3" id="KW-1185">Reference proteome</keyword>
<evidence type="ECO:0000259" key="1">
    <source>
        <dbReference type="Pfam" id="PF12902"/>
    </source>
</evidence>
<dbReference type="Proteomes" id="UP001201873">
    <property type="component" value="Unassembled WGS sequence"/>
</dbReference>
<dbReference type="RefSeq" id="WP_248827078.1">
    <property type="nucleotide sequence ID" value="NZ_JALKFT010000060.1"/>
</dbReference>
<protein>
    <submittedName>
        <fullName evidence="2">Ferritin-like protein</fullName>
    </submittedName>
</protein>
<reference evidence="2 3" key="1">
    <citation type="submission" date="2022-04" db="EMBL/GenBank/DDBJ databases">
        <title>Genome diversity in the genus Frankia.</title>
        <authorList>
            <person name="Carlos-Shanley C."/>
            <person name="Hahn D."/>
        </authorList>
    </citation>
    <scope>NUCLEOTIDE SEQUENCE [LARGE SCALE GENOMIC DNA]</scope>
    <source>
        <strain evidence="2 3">Ag45/Mut15</strain>
    </source>
</reference>
<organism evidence="2 3">
    <name type="scientific">Frankia umida</name>
    <dbReference type="NCBI Taxonomy" id="573489"/>
    <lineage>
        <taxon>Bacteria</taxon>
        <taxon>Bacillati</taxon>
        <taxon>Actinomycetota</taxon>
        <taxon>Actinomycetes</taxon>
        <taxon>Frankiales</taxon>
        <taxon>Frankiaceae</taxon>
        <taxon>Frankia</taxon>
    </lineage>
</organism>
<feature type="domain" description="Iminophenyl-pyruvate dimer synthase" evidence="1">
    <location>
        <begin position="321"/>
        <end position="425"/>
    </location>
</feature>
<accession>A0ABT0K5H1</accession>
<comment type="caution">
    <text evidence="2">The sequence shown here is derived from an EMBL/GenBank/DDBJ whole genome shotgun (WGS) entry which is preliminary data.</text>
</comment>
<name>A0ABT0K5H1_9ACTN</name>
<dbReference type="Pfam" id="PF12902">
    <property type="entry name" value="Ferritin-like"/>
    <property type="match status" value="1"/>
</dbReference>
<evidence type="ECO:0000313" key="2">
    <source>
        <dbReference type="EMBL" id="MCK9879028.1"/>
    </source>
</evidence>
<evidence type="ECO:0000313" key="3">
    <source>
        <dbReference type="Proteomes" id="UP001201873"/>
    </source>
</evidence>
<dbReference type="Gene3D" id="1.20.1260.10">
    <property type="match status" value="1"/>
</dbReference>
<sequence>MADPVTGPPAGKIFPRNLTARADHVVRGNPAASRPESGVDNCFPGLEFDQRNLDKAFFPGLTFEFQRPDGAALRAVGATGIAAERGLTDADLPLHLWAVCGRTTVDQAEADIPTFSCTNLGGLDVWRVVHDLMPGRIAILLGPAPGVSSPGAGAVDGPLNDFRRGERSVVQRDPDGTVLAVLVADRARYLDAEGVIDPEVYLPGELTRSLCAPWQYDFRDCGCFYWAAAKPDVVTSADGQVPYVNFQRADRTGVPPPADLPTAGGRREQELDYPAMLHAWNDLAVVLGGQESAGVAPPPPPGPTADGLTRRQVRDELNYLATVEHALSVEYLFAHYSLDVPRQLPDDADERTRRVHAAATEVFSIAVDEMRHLRWVNEALALLGQPPNVGRATRIHRQLDRPFRLEPLTPAQLDWFIDVERPSQGTASGVDGMYVRLLTTIDRRPDLFAERDRLVHLLKLIIDEGGAHFHRFTLVKGHLAGLEPASYLRTLRAKPVDALTAGLADLSDQNYALLLDALQVTFALGDRAGGQLLEQARRAMVNLHETNHTLAAHGVRPRFALPAGPPPPRPQG</sequence>
<gene>
    <name evidence="2" type="ORF">MXD59_25270</name>
</gene>
<dbReference type="InterPro" id="IPR012347">
    <property type="entry name" value="Ferritin-like"/>
</dbReference>